<proteinExistence type="predicted"/>
<name>A0AAV5SQH7_9BILA</name>
<sequence length="105" mass="11551">SGIFISPQVGMWFNKKAVSGEGTVTIYSGAGSGEEEERYPMQSWPCQSMPDWIWTFENVITIGVDPSCSLLLLFSSQTNSNAVNVFGHDKIAVFVSGRSNNLQNR</sequence>
<dbReference type="Proteomes" id="UP001432027">
    <property type="component" value="Unassembled WGS sequence"/>
</dbReference>
<dbReference type="PANTHER" id="PTHR31024:SF3">
    <property type="entry name" value="C-TYPE LECTIN-RELATED"/>
    <property type="match status" value="1"/>
</dbReference>
<evidence type="ECO:0000313" key="2">
    <source>
        <dbReference type="Proteomes" id="UP001432027"/>
    </source>
</evidence>
<keyword evidence="2" id="KW-1185">Reference proteome</keyword>
<dbReference type="EMBL" id="BTSX01000002">
    <property type="protein sequence ID" value="GMS82335.1"/>
    <property type="molecule type" value="Genomic_DNA"/>
</dbReference>
<reference evidence="1" key="1">
    <citation type="submission" date="2023-10" db="EMBL/GenBank/DDBJ databases">
        <title>Genome assembly of Pristionchus species.</title>
        <authorList>
            <person name="Yoshida K."/>
            <person name="Sommer R.J."/>
        </authorList>
    </citation>
    <scope>NUCLEOTIDE SEQUENCE</scope>
    <source>
        <strain evidence="1">RS0144</strain>
    </source>
</reference>
<evidence type="ECO:0000313" key="1">
    <source>
        <dbReference type="EMBL" id="GMS82335.1"/>
    </source>
</evidence>
<comment type="caution">
    <text evidence="1">The sequence shown here is derived from an EMBL/GenBank/DDBJ whole genome shotgun (WGS) entry which is preliminary data.</text>
</comment>
<feature type="non-terminal residue" evidence="1">
    <location>
        <position position="105"/>
    </location>
</feature>
<gene>
    <name evidence="1" type="ORF">PENTCL1PPCAC_4510</name>
</gene>
<protein>
    <submittedName>
        <fullName evidence="1">Uncharacterized protein</fullName>
    </submittedName>
</protein>
<organism evidence="1 2">
    <name type="scientific">Pristionchus entomophagus</name>
    <dbReference type="NCBI Taxonomy" id="358040"/>
    <lineage>
        <taxon>Eukaryota</taxon>
        <taxon>Metazoa</taxon>
        <taxon>Ecdysozoa</taxon>
        <taxon>Nematoda</taxon>
        <taxon>Chromadorea</taxon>
        <taxon>Rhabditida</taxon>
        <taxon>Rhabditina</taxon>
        <taxon>Diplogasteromorpha</taxon>
        <taxon>Diplogasteroidea</taxon>
        <taxon>Neodiplogasteridae</taxon>
        <taxon>Pristionchus</taxon>
    </lineage>
</organism>
<dbReference type="AlphaFoldDB" id="A0AAV5SQH7"/>
<feature type="non-terminal residue" evidence="1">
    <location>
        <position position="1"/>
    </location>
</feature>
<dbReference type="PANTHER" id="PTHR31024">
    <property type="entry name" value="C-TYPE LECTIN"/>
    <property type="match status" value="1"/>
</dbReference>
<accession>A0AAV5SQH7</accession>